<feature type="transmembrane region" description="Helical" evidence="6">
    <location>
        <begin position="298"/>
        <end position="322"/>
    </location>
</feature>
<evidence type="ECO:0000256" key="2">
    <source>
        <dbReference type="ARBA" id="ARBA00022692"/>
    </source>
</evidence>
<feature type="transmembrane region" description="Helical" evidence="6">
    <location>
        <begin position="453"/>
        <end position="470"/>
    </location>
</feature>
<feature type="transmembrane region" description="Helical" evidence="6">
    <location>
        <begin position="597"/>
        <end position="616"/>
    </location>
</feature>
<comment type="caution">
    <text evidence="8">The sequence shown here is derived from an EMBL/GenBank/DDBJ whole genome shotgun (WGS) entry which is preliminary data.</text>
</comment>
<dbReference type="SUPFAM" id="SSF103473">
    <property type="entry name" value="MFS general substrate transporter"/>
    <property type="match status" value="1"/>
</dbReference>
<dbReference type="InterPro" id="IPR005828">
    <property type="entry name" value="MFS_sugar_transport-like"/>
</dbReference>
<feature type="transmembrane region" description="Helical" evidence="6">
    <location>
        <begin position="245"/>
        <end position="268"/>
    </location>
</feature>
<dbReference type="Gene3D" id="1.20.1250.20">
    <property type="entry name" value="MFS general substrate transporter like domains"/>
    <property type="match status" value="1"/>
</dbReference>
<accession>A0ABR1B234</accession>
<dbReference type="PANTHER" id="PTHR24064">
    <property type="entry name" value="SOLUTE CARRIER FAMILY 22 MEMBER"/>
    <property type="match status" value="1"/>
</dbReference>
<dbReference type="Proteomes" id="UP001359485">
    <property type="component" value="Unassembled WGS sequence"/>
</dbReference>
<feature type="compositionally biased region" description="Basic and acidic residues" evidence="5">
    <location>
        <begin position="1"/>
        <end position="17"/>
    </location>
</feature>
<feature type="transmembrane region" description="Helical" evidence="6">
    <location>
        <begin position="334"/>
        <end position="355"/>
    </location>
</feature>
<dbReference type="InterPro" id="IPR036259">
    <property type="entry name" value="MFS_trans_sf"/>
</dbReference>
<dbReference type="EMBL" id="JAWJWF010000004">
    <property type="protein sequence ID" value="KAK6633560.1"/>
    <property type="molecule type" value="Genomic_DNA"/>
</dbReference>
<protein>
    <recommendedName>
        <fullName evidence="7">Major facilitator superfamily (MFS) profile domain-containing protein</fullName>
    </recommendedName>
</protein>
<name>A0ABR1B234_POLSC</name>
<dbReference type="InterPro" id="IPR020846">
    <property type="entry name" value="MFS_dom"/>
</dbReference>
<evidence type="ECO:0000313" key="9">
    <source>
        <dbReference type="Proteomes" id="UP001359485"/>
    </source>
</evidence>
<evidence type="ECO:0000256" key="6">
    <source>
        <dbReference type="SAM" id="Phobius"/>
    </source>
</evidence>
<keyword evidence="9" id="KW-1185">Reference proteome</keyword>
<dbReference type="PROSITE" id="PS50850">
    <property type="entry name" value="MFS"/>
    <property type="match status" value="1"/>
</dbReference>
<keyword evidence="3 6" id="KW-1133">Transmembrane helix</keyword>
<evidence type="ECO:0000256" key="3">
    <source>
        <dbReference type="ARBA" id="ARBA00022989"/>
    </source>
</evidence>
<evidence type="ECO:0000313" key="8">
    <source>
        <dbReference type="EMBL" id="KAK6633560.1"/>
    </source>
</evidence>
<feature type="domain" description="Major facilitator superfamily (MFS) profile" evidence="7">
    <location>
        <begin position="192"/>
        <end position="621"/>
    </location>
</feature>
<feature type="transmembrane region" description="Helical" evidence="6">
    <location>
        <begin position="361"/>
        <end position="382"/>
    </location>
</feature>
<feature type="transmembrane region" description="Helical" evidence="6">
    <location>
        <begin position="570"/>
        <end position="591"/>
    </location>
</feature>
<evidence type="ECO:0000256" key="4">
    <source>
        <dbReference type="ARBA" id="ARBA00023136"/>
    </source>
</evidence>
<keyword evidence="4 6" id="KW-0472">Membrane</keyword>
<comment type="subcellular location">
    <subcellularLocation>
        <location evidence="1">Membrane</location>
        <topology evidence="1">Multi-pass membrane protein</topology>
    </subcellularLocation>
</comment>
<feature type="transmembrane region" description="Helical" evidence="6">
    <location>
        <begin position="510"/>
        <end position="534"/>
    </location>
</feature>
<sequence>MPPQEKISKASEPRVVDDSELSEPPRSADILAQKQGHVDCREVECLQCRNGYINAVFVSDDGGNLKLDEDDSVEEDSQMKQNIRQIELSQPNSLKSQVIPEVSEKENLMDFDELLPYVGEFGTYQKLLFFFMIPFAFFVAWVYFSQIFMTLTPEKHWCLVPELQDSNLTLEQRMSLSIPRDENSNEFEKCRMYGVNFTEVLAAGLQVPDPSWPKVPCQSGWEYDLSDIHYPSIVTELNWVCEQSALASASQSIFFVGSIFGGLIFGWVADSYGRIPALVGTNLMGFAGGIATAGVHSFWSFCLCRFFVGLAFDNCFTMMYILVLEYVGPKWRTFVANMSIAIFFTIAACVLPWIAIYVSDWRIFCIITSSPLILAVFTPWMVPESARWLVSQGRVDKAIDILKKFEKVNKTHVDDKLYKKFREDCQKQRKIEEIGKNYSVLDLFSSKRLRRTTILLILIWMAISLVFDGHVRSVGALGLDVFLTFTIACATEFPADTFLTIFLDKWGRRWLACGSMVVSGIFSLLSTAVPVGAISASLAIIGRFAVNVAYNIGLQYAAEVLPTVVRAQGVALIHIMGYVASILAPFVVYLGEINTSLPLLILGVLGIGGGILSLFLPETLDQELPQTLEDGENFGKDQQFWNLPCIKRQVDDLSPTEFKRSTQRSRASINRVSLRGETLRSSMILRSSLRSRKNLSIAENAEA</sequence>
<proteinExistence type="predicted"/>
<evidence type="ECO:0000256" key="1">
    <source>
        <dbReference type="ARBA" id="ARBA00004141"/>
    </source>
</evidence>
<evidence type="ECO:0000259" key="7">
    <source>
        <dbReference type="PROSITE" id="PS50850"/>
    </source>
</evidence>
<feature type="transmembrane region" description="Helical" evidence="6">
    <location>
        <begin position="127"/>
        <end position="144"/>
    </location>
</feature>
<organism evidence="8 9">
    <name type="scientific">Polyplax serrata</name>
    <name type="common">Common mouse louse</name>
    <dbReference type="NCBI Taxonomy" id="468196"/>
    <lineage>
        <taxon>Eukaryota</taxon>
        <taxon>Metazoa</taxon>
        <taxon>Ecdysozoa</taxon>
        <taxon>Arthropoda</taxon>
        <taxon>Hexapoda</taxon>
        <taxon>Insecta</taxon>
        <taxon>Pterygota</taxon>
        <taxon>Neoptera</taxon>
        <taxon>Paraneoptera</taxon>
        <taxon>Psocodea</taxon>
        <taxon>Troctomorpha</taxon>
        <taxon>Phthiraptera</taxon>
        <taxon>Anoplura</taxon>
        <taxon>Polyplacidae</taxon>
        <taxon>Polyplax</taxon>
    </lineage>
</organism>
<dbReference type="CDD" id="cd17317">
    <property type="entry name" value="MFS_SLC22"/>
    <property type="match status" value="1"/>
</dbReference>
<feature type="region of interest" description="Disordered" evidence="5">
    <location>
        <begin position="1"/>
        <end position="27"/>
    </location>
</feature>
<gene>
    <name evidence="8" type="ORF">RUM44_004167</name>
</gene>
<feature type="transmembrane region" description="Helical" evidence="6">
    <location>
        <begin position="482"/>
        <end position="503"/>
    </location>
</feature>
<evidence type="ECO:0000256" key="5">
    <source>
        <dbReference type="SAM" id="MobiDB-lite"/>
    </source>
</evidence>
<reference evidence="8 9" key="1">
    <citation type="submission" date="2023-09" db="EMBL/GenBank/DDBJ databases">
        <title>Genomes of two closely related lineages of the louse Polyplax serrata with different host specificities.</title>
        <authorList>
            <person name="Martinu J."/>
            <person name="Tarabai H."/>
            <person name="Stefka J."/>
            <person name="Hypsa V."/>
        </authorList>
    </citation>
    <scope>NUCLEOTIDE SEQUENCE [LARGE SCALE GENOMIC DNA]</scope>
    <source>
        <strain evidence="8">98ZLc_SE</strain>
    </source>
</reference>
<keyword evidence="2 6" id="KW-0812">Transmembrane</keyword>
<dbReference type="Pfam" id="PF00083">
    <property type="entry name" value="Sugar_tr"/>
    <property type="match status" value="1"/>
</dbReference>
<feature type="transmembrane region" description="Helical" evidence="6">
    <location>
        <begin position="275"/>
        <end position="292"/>
    </location>
</feature>